<dbReference type="CDD" id="cd17321">
    <property type="entry name" value="MFS_MMR_MDR_like"/>
    <property type="match status" value="1"/>
</dbReference>
<dbReference type="PANTHER" id="PTHR42718">
    <property type="entry name" value="MAJOR FACILITATOR SUPERFAMILY MULTIDRUG TRANSPORTER MFSC"/>
    <property type="match status" value="1"/>
</dbReference>
<dbReference type="Pfam" id="PF07690">
    <property type="entry name" value="MFS_1"/>
    <property type="match status" value="1"/>
</dbReference>
<keyword evidence="2" id="KW-0813">Transport</keyword>
<feature type="transmembrane region" description="Helical" evidence="7">
    <location>
        <begin position="47"/>
        <end position="63"/>
    </location>
</feature>
<feature type="transmembrane region" description="Helical" evidence="7">
    <location>
        <begin position="106"/>
        <end position="125"/>
    </location>
</feature>
<dbReference type="InterPro" id="IPR019587">
    <property type="entry name" value="Polyketide_cyclase/dehydratase"/>
</dbReference>
<dbReference type="Gene3D" id="1.20.1720.10">
    <property type="entry name" value="Multidrug resistance protein D"/>
    <property type="match status" value="1"/>
</dbReference>
<feature type="transmembrane region" description="Helical" evidence="7">
    <location>
        <begin position="401"/>
        <end position="420"/>
    </location>
</feature>
<feature type="domain" description="Major facilitator superfamily (MFS) profile" evidence="8">
    <location>
        <begin position="9"/>
        <end position="459"/>
    </location>
</feature>
<feature type="transmembrane region" description="Helical" evidence="7">
    <location>
        <begin position="75"/>
        <end position="100"/>
    </location>
</feature>
<organism evidence="9 10">
    <name type="scientific">Actinomadura gamaensis</name>
    <dbReference type="NCBI Taxonomy" id="1763541"/>
    <lineage>
        <taxon>Bacteria</taxon>
        <taxon>Bacillati</taxon>
        <taxon>Actinomycetota</taxon>
        <taxon>Actinomycetes</taxon>
        <taxon>Streptosporangiales</taxon>
        <taxon>Thermomonosporaceae</taxon>
        <taxon>Actinomadura</taxon>
    </lineage>
</organism>
<keyword evidence="6 7" id="KW-0472">Membrane</keyword>
<dbReference type="InterPro" id="IPR020846">
    <property type="entry name" value="MFS_dom"/>
</dbReference>
<feature type="transmembrane region" description="Helical" evidence="7">
    <location>
        <begin position="137"/>
        <end position="156"/>
    </location>
</feature>
<evidence type="ECO:0000259" key="8">
    <source>
        <dbReference type="PROSITE" id="PS50850"/>
    </source>
</evidence>
<evidence type="ECO:0000313" key="9">
    <source>
        <dbReference type="EMBL" id="MFC4908352.1"/>
    </source>
</evidence>
<feature type="transmembrane region" description="Helical" evidence="7">
    <location>
        <begin position="296"/>
        <end position="317"/>
    </location>
</feature>
<evidence type="ECO:0000256" key="5">
    <source>
        <dbReference type="ARBA" id="ARBA00022989"/>
    </source>
</evidence>
<feature type="transmembrane region" description="Helical" evidence="7">
    <location>
        <begin position="265"/>
        <end position="284"/>
    </location>
</feature>
<evidence type="ECO:0000256" key="3">
    <source>
        <dbReference type="ARBA" id="ARBA00022475"/>
    </source>
</evidence>
<feature type="transmembrane region" description="Helical" evidence="7">
    <location>
        <begin position="432"/>
        <end position="454"/>
    </location>
</feature>
<dbReference type="EMBL" id="JBHSIT010000003">
    <property type="protein sequence ID" value="MFC4908352.1"/>
    <property type="molecule type" value="Genomic_DNA"/>
</dbReference>
<dbReference type="CDD" id="cd08862">
    <property type="entry name" value="SRPBCC_Smu440-like"/>
    <property type="match status" value="1"/>
</dbReference>
<feature type="transmembrane region" description="Helical" evidence="7">
    <location>
        <begin position="162"/>
        <end position="183"/>
    </location>
</feature>
<dbReference type="InterPro" id="IPR036259">
    <property type="entry name" value="MFS_trans_sf"/>
</dbReference>
<evidence type="ECO:0000256" key="7">
    <source>
        <dbReference type="SAM" id="Phobius"/>
    </source>
</evidence>
<reference evidence="10" key="1">
    <citation type="journal article" date="2019" name="Int. J. Syst. Evol. Microbiol.">
        <title>The Global Catalogue of Microorganisms (GCM) 10K type strain sequencing project: providing services to taxonomists for standard genome sequencing and annotation.</title>
        <authorList>
            <consortium name="The Broad Institute Genomics Platform"/>
            <consortium name="The Broad Institute Genome Sequencing Center for Infectious Disease"/>
            <person name="Wu L."/>
            <person name="Ma J."/>
        </authorList>
    </citation>
    <scope>NUCLEOTIDE SEQUENCE [LARGE SCALE GENOMIC DNA]</scope>
    <source>
        <strain evidence="10">KLKA75</strain>
    </source>
</reference>
<proteinExistence type="predicted"/>
<feature type="transmembrane region" description="Helical" evidence="7">
    <location>
        <begin position="227"/>
        <end position="244"/>
    </location>
</feature>
<dbReference type="RefSeq" id="WP_378254881.1">
    <property type="nucleotide sequence ID" value="NZ_JBHSIT010000003.1"/>
</dbReference>
<feature type="transmembrane region" description="Helical" evidence="7">
    <location>
        <begin position="353"/>
        <end position="380"/>
    </location>
</feature>
<keyword evidence="4 7" id="KW-0812">Transmembrane</keyword>
<evidence type="ECO:0000256" key="6">
    <source>
        <dbReference type="ARBA" id="ARBA00023136"/>
    </source>
</evidence>
<dbReference type="PROSITE" id="PS50850">
    <property type="entry name" value="MFS"/>
    <property type="match status" value="1"/>
</dbReference>
<dbReference type="Gene3D" id="3.30.530.20">
    <property type="match status" value="1"/>
</dbReference>
<evidence type="ECO:0000256" key="1">
    <source>
        <dbReference type="ARBA" id="ARBA00004651"/>
    </source>
</evidence>
<dbReference type="SUPFAM" id="SSF103473">
    <property type="entry name" value="MFS general substrate transporter"/>
    <property type="match status" value="1"/>
</dbReference>
<keyword evidence="5 7" id="KW-1133">Transmembrane helix</keyword>
<name>A0ABV9TW32_9ACTN</name>
<keyword evidence="3" id="KW-1003">Cell membrane</keyword>
<dbReference type="Pfam" id="PF10604">
    <property type="entry name" value="Polyketide_cyc2"/>
    <property type="match status" value="1"/>
</dbReference>
<feature type="transmembrane region" description="Helical" evidence="7">
    <location>
        <begin position="329"/>
        <end position="347"/>
    </location>
</feature>
<evidence type="ECO:0000256" key="4">
    <source>
        <dbReference type="ARBA" id="ARBA00022692"/>
    </source>
</evidence>
<dbReference type="SUPFAM" id="SSF55961">
    <property type="entry name" value="Bet v1-like"/>
    <property type="match status" value="1"/>
</dbReference>
<dbReference type="InterPro" id="IPR011701">
    <property type="entry name" value="MFS"/>
</dbReference>
<protein>
    <submittedName>
        <fullName evidence="9">MFS transporter</fullName>
    </submittedName>
</protein>
<dbReference type="PANTHER" id="PTHR42718:SF46">
    <property type="entry name" value="BLR6921 PROTEIN"/>
    <property type="match status" value="1"/>
</dbReference>
<dbReference type="Gene3D" id="1.20.1250.20">
    <property type="entry name" value="MFS general substrate transporter like domains"/>
    <property type="match status" value="1"/>
</dbReference>
<dbReference type="InterPro" id="IPR023393">
    <property type="entry name" value="START-like_dom_sf"/>
</dbReference>
<evidence type="ECO:0000313" key="10">
    <source>
        <dbReference type="Proteomes" id="UP001595872"/>
    </source>
</evidence>
<evidence type="ECO:0000256" key="2">
    <source>
        <dbReference type="ARBA" id="ARBA00022448"/>
    </source>
</evidence>
<comment type="caution">
    <text evidence="9">The sequence shown here is derived from an EMBL/GenBank/DDBJ whole genome shotgun (WGS) entry which is preliminary data.</text>
</comment>
<sequence>MRKTGTGAALAALAAAQFLVVLGNSIVNVALPQIREGAGLADGGTTWVVNAYGLAFGALLLAGGRAADLLGHRHVLLGGLAVFGGASAVAGLSSSAGLLITARAVQGLGAAAVAPAALAVVMGLFPPGPGRGRALGVWGAVSGAGGAAGVLLGGLLAQAWGWRALFLAVALGAFAVLAAVAGSAPPSAGRGGGRFDLLGTATITAALTALVWGLATAREQGWADPRVLGAFAGAAVLGALFVLAERRHPDPLVPPRLFRAGRVGAANTLMALFGSVWIALFFFLPLYQQEVLGQGPLLTGLGQLPLAGAVMLGSALSPRITARTGASRALLAALLVEAAGLAWLSRISAGGSYLAGVLGPSVLIGLGLSVAFVQLTALSMDGVAQPDAGAAGGLANTTRQVGGAAGLAVLATLAGSLTAGSSRPRLEALTDGYRAAFAVSAAVLLGTAVLAAFLTRTTRPNERNTAMRTIDETAPVIVRLSTTIDAPIERVWAVHTGIDAWPSWNGDIDTTALSGPVEPGSSFRWTTHGLDITSTVFEVVPGERIVWGGPAGGIDGVHVWTFTADGDRVTVRTEESWAGAPVEAAAEQLGQALHASLESWLAALKARAEQPA</sequence>
<feature type="transmembrane region" description="Helical" evidence="7">
    <location>
        <begin position="195"/>
        <end position="215"/>
    </location>
</feature>
<accession>A0ABV9TW32</accession>
<keyword evidence="10" id="KW-1185">Reference proteome</keyword>
<dbReference type="Proteomes" id="UP001595872">
    <property type="component" value="Unassembled WGS sequence"/>
</dbReference>
<gene>
    <name evidence="9" type="ORF">ACFPCY_13540</name>
</gene>
<comment type="subcellular location">
    <subcellularLocation>
        <location evidence="1">Cell membrane</location>
        <topology evidence="1">Multi-pass membrane protein</topology>
    </subcellularLocation>
</comment>